<dbReference type="RefSeq" id="WP_013688771.1">
    <property type="nucleotide sequence ID" value="NC_015321.1"/>
</dbReference>
<evidence type="ECO:0000313" key="3">
    <source>
        <dbReference type="Proteomes" id="UP000007463"/>
    </source>
</evidence>
<evidence type="ECO:0000313" key="2">
    <source>
        <dbReference type="EMBL" id="AEA46014.1"/>
    </source>
</evidence>
<dbReference type="AlphaFoldDB" id="F2IIQ2"/>
<feature type="chain" id="PRO_5003279921" description="Lipoprotein" evidence="1">
    <location>
        <begin position="21"/>
        <end position="188"/>
    </location>
</feature>
<dbReference type="STRING" id="755732.Fluta_4052"/>
<protein>
    <recommendedName>
        <fullName evidence="4">Lipoprotein</fullName>
    </recommendedName>
</protein>
<sequence length="188" mass="20185" precursor="true">MKLFKFSLLLVAILAISACSKDKKKTPASTNPGTTNLPSTFTYTYASGSFHFVSQSDGIDVTLNAAPQSGSQIGKDAGQFPHNLISLISEDLANPTLTGNPDLIFVLTNQNAAFYATNQSIHIGDGFGDDFQFATVVNSVAGKFRPLNANVVFTKLSEQQIIGSITGTFDFDNDDNSRNCTVNFTLNK</sequence>
<evidence type="ECO:0008006" key="4">
    <source>
        <dbReference type="Google" id="ProtNLM"/>
    </source>
</evidence>
<dbReference type="EMBL" id="CP002542">
    <property type="protein sequence ID" value="AEA46014.1"/>
    <property type="molecule type" value="Genomic_DNA"/>
</dbReference>
<keyword evidence="3" id="KW-1185">Reference proteome</keyword>
<gene>
    <name evidence="2" type="ordered locus">Fluta_4052</name>
</gene>
<feature type="signal peptide" evidence="1">
    <location>
        <begin position="1"/>
        <end position="20"/>
    </location>
</feature>
<keyword evidence="1" id="KW-0732">Signal</keyword>
<accession>F2IIQ2</accession>
<dbReference type="HOGENOM" id="CLU_1439165_0_0_10"/>
<evidence type="ECO:0000256" key="1">
    <source>
        <dbReference type="SAM" id="SignalP"/>
    </source>
</evidence>
<dbReference type="KEGG" id="fte:Fluta_4052"/>
<organism evidence="2 3">
    <name type="scientific">Fluviicola taffensis (strain DSM 16823 / NCIMB 13979 / RW262)</name>
    <dbReference type="NCBI Taxonomy" id="755732"/>
    <lineage>
        <taxon>Bacteria</taxon>
        <taxon>Pseudomonadati</taxon>
        <taxon>Bacteroidota</taxon>
        <taxon>Flavobacteriia</taxon>
        <taxon>Flavobacteriales</taxon>
        <taxon>Crocinitomicaceae</taxon>
        <taxon>Fluviicola</taxon>
    </lineage>
</organism>
<reference evidence="2 3" key="1">
    <citation type="journal article" date="2011" name="Stand. Genomic Sci.">
        <title>Complete genome sequence of the gliding freshwater bacterium Fluviicola taffensis type strain (RW262).</title>
        <authorList>
            <person name="Woyke T."/>
            <person name="Chertkov O."/>
            <person name="Lapidus A."/>
            <person name="Nolan M."/>
            <person name="Lucas S."/>
            <person name="Del Rio T.G."/>
            <person name="Tice H."/>
            <person name="Cheng J.F."/>
            <person name="Tapia R."/>
            <person name="Han C."/>
            <person name="Goodwin L."/>
            <person name="Pitluck S."/>
            <person name="Liolios K."/>
            <person name="Pagani I."/>
            <person name="Ivanova N."/>
            <person name="Huntemann M."/>
            <person name="Mavromatis K."/>
            <person name="Mikhailova N."/>
            <person name="Pati A."/>
            <person name="Chen A."/>
            <person name="Palaniappan K."/>
            <person name="Land M."/>
            <person name="Hauser L."/>
            <person name="Brambilla E.M."/>
            <person name="Rohde M."/>
            <person name="Mwirichia R."/>
            <person name="Sikorski J."/>
            <person name="Tindall B.J."/>
            <person name="Goker M."/>
            <person name="Bristow J."/>
            <person name="Eisen J.A."/>
            <person name="Markowitz V."/>
            <person name="Hugenholtz P."/>
            <person name="Klenk H.P."/>
            <person name="Kyrpides N.C."/>
        </authorList>
    </citation>
    <scope>NUCLEOTIDE SEQUENCE [LARGE SCALE GENOMIC DNA]</scope>
    <source>
        <strain evidence="3">DSM 16823 / RW262 / RW262</strain>
    </source>
</reference>
<dbReference type="Proteomes" id="UP000007463">
    <property type="component" value="Chromosome"/>
</dbReference>
<dbReference type="PROSITE" id="PS51257">
    <property type="entry name" value="PROKAR_LIPOPROTEIN"/>
    <property type="match status" value="1"/>
</dbReference>
<name>F2IIQ2_FLUTR</name>
<proteinExistence type="predicted"/>
<reference evidence="3" key="2">
    <citation type="submission" date="2011-02" db="EMBL/GenBank/DDBJ databases">
        <title>The complete genome of Fluviicola taffensis DSM 16823.</title>
        <authorList>
            <consortium name="US DOE Joint Genome Institute (JGI-PGF)"/>
            <person name="Lucas S."/>
            <person name="Copeland A."/>
            <person name="Lapidus A."/>
            <person name="Bruce D."/>
            <person name="Goodwin L."/>
            <person name="Pitluck S."/>
            <person name="Kyrpides N."/>
            <person name="Mavromatis K."/>
            <person name="Ivanova N."/>
            <person name="Mikhailova N."/>
            <person name="Pagani I."/>
            <person name="Chertkov O."/>
            <person name="Detter J.C."/>
            <person name="Han C."/>
            <person name="Tapia R."/>
            <person name="Land M."/>
            <person name="Hauser L."/>
            <person name="Markowitz V."/>
            <person name="Cheng J.-F."/>
            <person name="Hugenholtz P."/>
            <person name="Woyke T."/>
            <person name="Wu D."/>
            <person name="Tindall B."/>
            <person name="Pomrenke H.G."/>
            <person name="Brambilla E."/>
            <person name="Klenk H.-P."/>
            <person name="Eisen J.A."/>
        </authorList>
    </citation>
    <scope>NUCLEOTIDE SEQUENCE [LARGE SCALE GENOMIC DNA]</scope>
    <source>
        <strain evidence="3">DSM 16823 / RW262 / RW262</strain>
    </source>
</reference>